<feature type="transmembrane region" description="Helical" evidence="8">
    <location>
        <begin position="421"/>
        <end position="441"/>
    </location>
</feature>
<organism evidence="9 10">
    <name type="scientific">Cladosporium halotolerans</name>
    <dbReference type="NCBI Taxonomy" id="1052096"/>
    <lineage>
        <taxon>Eukaryota</taxon>
        <taxon>Fungi</taxon>
        <taxon>Dikarya</taxon>
        <taxon>Ascomycota</taxon>
        <taxon>Pezizomycotina</taxon>
        <taxon>Dothideomycetes</taxon>
        <taxon>Dothideomycetidae</taxon>
        <taxon>Cladosporiales</taxon>
        <taxon>Cladosporiaceae</taxon>
        <taxon>Cladosporium</taxon>
    </lineage>
</organism>
<proteinExistence type="inferred from homology"/>
<accession>A0AB34KNE7</accession>
<feature type="transmembrane region" description="Helical" evidence="8">
    <location>
        <begin position="135"/>
        <end position="152"/>
    </location>
</feature>
<keyword evidence="4 8" id="KW-1133">Transmembrane helix</keyword>
<feature type="transmembrane region" description="Helical" evidence="8">
    <location>
        <begin position="397"/>
        <end position="415"/>
    </location>
</feature>
<evidence type="ECO:0000313" key="9">
    <source>
        <dbReference type="EMBL" id="KAL1585691.1"/>
    </source>
</evidence>
<evidence type="ECO:0000256" key="7">
    <source>
        <dbReference type="SAM" id="MobiDB-lite"/>
    </source>
</evidence>
<evidence type="ECO:0000313" key="10">
    <source>
        <dbReference type="Proteomes" id="UP000803884"/>
    </source>
</evidence>
<sequence>MGRSQAQDTAKHADVNADGPITQVQEISSTTPVQRSNGSGLQQKDSGPQSQPSNTESDSDDAAPWDDVESPEDASVRAASEKRLVRKLDFIFLPNACISIIMKKIDQTNYKAAYTAGMRDDLGLEGTNVLNWLDIYFTIAFAIFMVPSVLIMMRVRPSLWLPSLEIVWGLLTGCMAIASSPKPMYVLRWLIGMCEASAWPGTTVLLLSWYTPREMAKRQAIYLSASYVGSMAIHQTLDSRAGLPGWRWLFIINGIMTIVSATIAYFTIPDYPTNTRARYLRKDERTAAILRLKTIGKRTQSLSPQPIMPLLRKAAKTMFSPAFALIFLAYAPWGWAQQTNAYFNLFLDSLRNTDGSKRFSVTEVSNIPVGAYGISIFSAILFASLSDRLQMRWQLAIFVNAIQLVCASILAAWPASDGLKMAAFLLSFTTVINEPLIMSWLGDTFKSQPTERAILVAWTVSLLFVGNSAMPLALWPAKQAPNYMYGYKVAVGFCVLSCVGILGYRAYVRRRRRG</sequence>
<feature type="region of interest" description="Disordered" evidence="7">
    <location>
        <begin position="1"/>
        <end position="74"/>
    </location>
</feature>
<feature type="transmembrane region" description="Helical" evidence="8">
    <location>
        <begin position="487"/>
        <end position="508"/>
    </location>
</feature>
<evidence type="ECO:0008006" key="11">
    <source>
        <dbReference type="Google" id="ProtNLM"/>
    </source>
</evidence>
<evidence type="ECO:0000256" key="1">
    <source>
        <dbReference type="ARBA" id="ARBA00004141"/>
    </source>
</evidence>
<keyword evidence="3 8" id="KW-0812">Transmembrane</keyword>
<comment type="similarity">
    <text evidence="6">Belongs to the major facilitator superfamily. Allantoate permease family.</text>
</comment>
<dbReference type="GO" id="GO:0022857">
    <property type="term" value="F:transmembrane transporter activity"/>
    <property type="evidence" value="ECO:0007669"/>
    <property type="project" value="InterPro"/>
</dbReference>
<dbReference type="FunFam" id="1.20.1250.20:FF:000065">
    <property type="entry name" value="Putative MFS pantothenate transporter"/>
    <property type="match status" value="1"/>
</dbReference>
<evidence type="ECO:0000256" key="4">
    <source>
        <dbReference type="ARBA" id="ARBA00022989"/>
    </source>
</evidence>
<feature type="transmembrane region" description="Helical" evidence="8">
    <location>
        <begin position="159"/>
        <end position="180"/>
    </location>
</feature>
<dbReference type="AlphaFoldDB" id="A0AB34KNE7"/>
<dbReference type="Gene3D" id="1.20.1250.20">
    <property type="entry name" value="MFS general substrate transporter like domains"/>
    <property type="match status" value="1"/>
</dbReference>
<evidence type="ECO:0000256" key="5">
    <source>
        <dbReference type="ARBA" id="ARBA00023136"/>
    </source>
</evidence>
<evidence type="ECO:0000256" key="6">
    <source>
        <dbReference type="ARBA" id="ARBA00037968"/>
    </source>
</evidence>
<dbReference type="InterPro" id="IPR036259">
    <property type="entry name" value="MFS_trans_sf"/>
</dbReference>
<dbReference type="InterPro" id="IPR011701">
    <property type="entry name" value="MFS"/>
</dbReference>
<feature type="transmembrane region" description="Helical" evidence="8">
    <location>
        <begin position="318"/>
        <end position="336"/>
    </location>
</feature>
<dbReference type="Pfam" id="PF07690">
    <property type="entry name" value="MFS_1"/>
    <property type="match status" value="1"/>
</dbReference>
<dbReference type="GO" id="GO:0016020">
    <property type="term" value="C:membrane"/>
    <property type="evidence" value="ECO:0007669"/>
    <property type="project" value="UniProtKB-SubCell"/>
</dbReference>
<comment type="subcellular location">
    <subcellularLocation>
        <location evidence="1">Membrane</location>
        <topology evidence="1">Multi-pass membrane protein</topology>
    </subcellularLocation>
</comment>
<feature type="transmembrane region" description="Helical" evidence="8">
    <location>
        <begin position="220"/>
        <end position="237"/>
    </location>
</feature>
<evidence type="ECO:0000256" key="2">
    <source>
        <dbReference type="ARBA" id="ARBA00022448"/>
    </source>
</evidence>
<evidence type="ECO:0000256" key="8">
    <source>
        <dbReference type="SAM" id="Phobius"/>
    </source>
</evidence>
<dbReference type="RefSeq" id="XP_069228797.1">
    <property type="nucleotide sequence ID" value="XM_069374563.1"/>
</dbReference>
<dbReference type="PANTHER" id="PTHR43791:SF64">
    <property type="entry name" value="MAJOR FACILITATOR SUPERFAMILY (MFS) PROFILE DOMAIN-CONTAINING PROTEIN"/>
    <property type="match status" value="1"/>
</dbReference>
<feature type="transmembrane region" description="Helical" evidence="8">
    <location>
        <begin position="249"/>
        <end position="268"/>
    </location>
</feature>
<dbReference type="PANTHER" id="PTHR43791">
    <property type="entry name" value="PERMEASE-RELATED"/>
    <property type="match status" value="1"/>
</dbReference>
<dbReference type="SUPFAM" id="SSF103473">
    <property type="entry name" value="MFS general substrate transporter"/>
    <property type="match status" value="1"/>
</dbReference>
<gene>
    <name evidence="9" type="ORF">WHR41_05958</name>
</gene>
<feature type="transmembrane region" description="Helical" evidence="8">
    <location>
        <begin position="367"/>
        <end position="385"/>
    </location>
</feature>
<keyword evidence="5 8" id="KW-0472">Membrane</keyword>
<dbReference type="GeneID" id="96007401"/>
<evidence type="ECO:0000256" key="3">
    <source>
        <dbReference type="ARBA" id="ARBA00022692"/>
    </source>
</evidence>
<reference evidence="9 10" key="1">
    <citation type="journal article" date="2020" name="Microbiol. Resour. Announc.">
        <title>Draft Genome Sequence of a Cladosporium Species Isolated from the Mesophotic Ascidian Didemnum maculosum.</title>
        <authorList>
            <person name="Gioti A."/>
            <person name="Siaperas R."/>
            <person name="Nikolaivits E."/>
            <person name="Le Goff G."/>
            <person name="Ouazzani J."/>
            <person name="Kotoulas G."/>
            <person name="Topakas E."/>
        </authorList>
    </citation>
    <scope>NUCLEOTIDE SEQUENCE [LARGE SCALE GENOMIC DNA]</scope>
    <source>
        <strain evidence="9 10">TM138-S3</strain>
    </source>
</reference>
<name>A0AB34KNE7_9PEZI</name>
<feature type="transmembrane region" description="Helical" evidence="8">
    <location>
        <begin position="453"/>
        <end position="475"/>
    </location>
</feature>
<dbReference type="EMBL" id="JAAQHG020000018">
    <property type="protein sequence ID" value="KAL1585691.1"/>
    <property type="molecule type" value="Genomic_DNA"/>
</dbReference>
<keyword evidence="10" id="KW-1185">Reference proteome</keyword>
<feature type="compositionally biased region" description="Acidic residues" evidence="7">
    <location>
        <begin position="57"/>
        <end position="72"/>
    </location>
</feature>
<protein>
    <recommendedName>
        <fullName evidence="11">Major facilitator superfamily transporter</fullName>
    </recommendedName>
</protein>
<comment type="caution">
    <text evidence="9">The sequence shown here is derived from an EMBL/GenBank/DDBJ whole genome shotgun (WGS) entry which is preliminary data.</text>
</comment>
<feature type="compositionally biased region" description="Polar residues" evidence="7">
    <location>
        <begin position="22"/>
        <end position="56"/>
    </location>
</feature>
<keyword evidence="2" id="KW-0813">Transport</keyword>
<dbReference type="Proteomes" id="UP000803884">
    <property type="component" value="Unassembled WGS sequence"/>
</dbReference>
<feature type="transmembrane region" description="Helical" evidence="8">
    <location>
        <begin position="186"/>
        <end position="208"/>
    </location>
</feature>